<gene>
    <name evidence="3" type="ORF">BU24DRAFT_69242</name>
</gene>
<protein>
    <submittedName>
        <fullName evidence="3">Uncharacterized protein</fullName>
    </submittedName>
</protein>
<name>A0A6A5XAT4_9PLEO</name>
<sequence>MHACIISPPANERKGNTRNCMNRTAASTRDEPRATFWNDRESSPSPLHWTRKAEIDRTTLGFIAQTREGENTTNSLTTYVKSRQVEPEAGERSSGARSSPASQPAKIFLSFFFLLSPSPGGEAWDLGVLGDFFPSTKRQCMGGDVVLVQPREPLLVASEMRCIPINHLIFFPLHAMKKDEWEDRRHHVGDREKKKFFSKGSSKKVSWLRVSYYTSSIIITFLSIFNYIYLNHNLLIHTIYIHPIQIVLLLTVTYLPKSPIPSPPFIPPACNHHHITSSILPSYPHRSSPTTNRSPRS</sequence>
<proteinExistence type="predicted"/>
<accession>A0A6A5XAT4</accession>
<feature type="transmembrane region" description="Helical" evidence="2">
    <location>
        <begin position="235"/>
        <end position="255"/>
    </location>
</feature>
<evidence type="ECO:0000313" key="3">
    <source>
        <dbReference type="EMBL" id="KAF2010020.1"/>
    </source>
</evidence>
<dbReference type="Proteomes" id="UP000799778">
    <property type="component" value="Unassembled WGS sequence"/>
</dbReference>
<feature type="region of interest" description="Disordered" evidence="1">
    <location>
        <begin position="66"/>
        <end position="101"/>
    </location>
</feature>
<evidence type="ECO:0000256" key="2">
    <source>
        <dbReference type="SAM" id="Phobius"/>
    </source>
</evidence>
<keyword evidence="2" id="KW-1133">Transmembrane helix</keyword>
<keyword evidence="2" id="KW-0472">Membrane</keyword>
<feature type="region of interest" description="Disordered" evidence="1">
    <location>
        <begin position="25"/>
        <end position="47"/>
    </location>
</feature>
<keyword evidence="4" id="KW-1185">Reference proteome</keyword>
<organism evidence="3 4">
    <name type="scientific">Aaosphaeria arxii CBS 175.79</name>
    <dbReference type="NCBI Taxonomy" id="1450172"/>
    <lineage>
        <taxon>Eukaryota</taxon>
        <taxon>Fungi</taxon>
        <taxon>Dikarya</taxon>
        <taxon>Ascomycota</taxon>
        <taxon>Pezizomycotina</taxon>
        <taxon>Dothideomycetes</taxon>
        <taxon>Pleosporomycetidae</taxon>
        <taxon>Pleosporales</taxon>
        <taxon>Pleosporales incertae sedis</taxon>
        <taxon>Aaosphaeria</taxon>
    </lineage>
</organism>
<feature type="compositionally biased region" description="Low complexity" evidence="1">
    <location>
        <begin position="286"/>
        <end position="297"/>
    </location>
</feature>
<evidence type="ECO:0000256" key="1">
    <source>
        <dbReference type="SAM" id="MobiDB-lite"/>
    </source>
</evidence>
<feature type="region of interest" description="Disordered" evidence="1">
    <location>
        <begin position="277"/>
        <end position="297"/>
    </location>
</feature>
<evidence type="ECO:0000313" key="4">
    <source>
        <dbReference type="Proteomes" id="UP000799778"/>
    </source>
</evidence>
<dbReference type="GeneID" id="54291943"/>
<reference evidence="3" key="1">
    <citation type="journal article" date="2020" name="Stud. Mycol.">
        <title>101 Dothideomycetes genomes: a test case for predicting lifestyles and emergence of pathogens.</title>
        <authorList>
            <person name="Haridas S."/>
            <person name="Albert R."/>
            <person name="Binder M."/>
            <person name="Bloem J."/>
            <person name="Labutti K."/>
            <person name="Salamov A."/>
            <person name="Andreopoulos B."/>
            <person name="Baker S."/>
            <person name="Barry K."/>
            <person name="Bills G."/>
            <person name="Bluhm B."/>
            <person name="Cannon C."/>
            <person name="Castanera R."/>
            <person name="Culley D."/>
            <person name="Daum C."/>
            <person name="Ezra D."/>
            <person name="Gonzalez J."/>
            <person name="Henrissat B."/>
            <person name="Kuo A."/>
            <person name="Liang C."/>
            <person name="Lipzen A."/>
            <person name="Lutzoni F."/>
            <person name="Magnuson J."/>
            <person name="Mondo S."/>
            <person name="Nolan M."/>
            <person name="Ohm R."/>
            <person name="Pangilinan J."/>
            <person name="Park H.-J."/>
            <person name="Ramirez L."/>
            <person name="Alfaro M."/>
            <person name="Sun H."/>
            <person name="Tritt A."/>
            <person name="Yoshinaga Y."/>
            <person name="Zwiers L.-H."/>
            <person name="Turgeon B."/>
            <person name="Goodwin S."/>
            <person name="Spatafora J."/>
            <person name="Crous P."/>
            <person name="Grigoriev I."/>
        </authorList>
    </citation>
    <scope>NUCLEOTIDE SEQUENCE</scope>
    <source>
        <strain evidence="3">CBS 175.79</strain>
    </source>
</reference>
<dbReference type="AlphaFoldDB" id="A0A6A5XAT4"/>
<keyword evidence="2" id="KW-0812">Transmembrane</keyword>
<feature type="compositionally biased region" description="Basic and acidic residues" evidence="1">
    <location>
        <begin position="28"/>
        <end position="42"/>
    </location>
</feature>
<dbReference type="RefSeq" id="XP_033378359.1">
    <property type="nucleotide sequence ID" value="XM_033534546.1"/>
</dbReference>
<feature type="compositionally biased region" description="Polar residues" evidence="1">
    <location>
        <begin position="71"/>
        <end position="81"/>
    </location>
</feature>
<dbReference type="EMBL" id="ML978077">
    <property type="protein sequence ID" value="KAF2010020.1"/>
    <property type="molecule type" value="Genomic_DNA"/>
</dbReference>
<feature type="transmembrane region" description="Helical" evidence="2">
    <location>
        <begin position="210"/>
        <end position="229"/>
    </location>
</feature>